<evidence type="ECO:0000256" key="1">
    <source>
        <dbReference type="ARBA" id="ARBA00022487"/>
    </source>
</evidence>
<dbReference type="STRING" id="1903179.BI347_08250"/>
<evidence type="ECO:0000256" key="4">
    <source>
        <dbReference type="ARBA" id="ARBA00022801"/>
    </source>
</evidence>
<dbReference type="PANTHER" id="PTHR43194">
    <property type="entry name" value="HYDROLASE ALPHA/BETA FOLD FAMILY"/>
    <property type="match status" value="1"/>
</dbReference>
<feature type="binding site" evidence="5">
    <location>
        <position position="20"/>
    </location>
    <ligand>
        <name>substrate</name>
    </ligand>
</feature>
<comment type="subunit">
    <text evidence="5">Monomer.</text>
</comment>
<dbReference type="InterPro" id="IPR050228">
    <property type="entry name" value="Carboxylesterase_BioH"/>
</dbReference>
<keyword evidence="4 5" id="KW-0378">Hydrolase</keyword>
<evidence type="ECO:0000259" key="6">
    <source>
        <dbReference type="Pfam" id="PF00561"/>
    </source>
</evidence>
<evidence type="ECO:0000256" key="5">
    <source>
        <dbReference type="HAMAP-Rule" id="MF_01260"/>
    </source>
</evidence>
<keyword evidence="2 5" id="KW-0963">Cytoplasm</keyword>
<dbReference type="InterPro" id="IPR029058">
    <property type="entry name" value="AB_hydrolase_fold"/>
</dbReference>
<evidence type="ECO:0000256" key="3">
    <source>
        <dbReference type="ARBA" id="ARBA00022756"/>
    </source>
</evidence>
<feature type="active site" description="Nucleophile" evidence="5">
    <location>
        <position position="80"/>
    </location>
</feature>
<dbReference type="GO" id="GO:0009102">
    <property type="term" value="P:biotin biosynthetic process"/>
    <property type="evidence" value="ECO:0007669"/>
    <property type="project" value="UniProtKB-UniRule"/>
</dbReference>
<dbReference type="PANTHER" id="PTHR43194:SF5">
    <property type="entry name" value="PIMELOYL-[ACYL-CARRIER PROTEIN] METHYL ESTER ESTERASE"/>
    <property type="match status" value="1"/>
</dbReference>
<comment type="subcellular location">
    <subcellularLocation>
        <location evidence="5">Cytoplasm</location>
    </subcellularLocation>
</comment>
<comment type="function">
    <text evidence="5">The physiological role of BioH is to remove the methyl group introduced by BioC when the pimeloyl moiety is complete. It allows to synthesize pimeloyl-ACP via the fatty acid synthetic pathway through the hydrolysis of the ester bonds of pimeloyl-ACP esters.</text>
</comment>
<comment type="similarity">
    <text evidence="5">Belongs to the AB hydrolase superfamily. Carboxylesterase BioH family.</text>
</comment>
<evidence type="ECO:0000256" key="2">
    <source>
        <dbReference type="ARBA" id="ARBA00022490"/>
    </source>
</evidence>
<protein>
    <recommendedName>
        <fullName evidence="5">Pimeloyl-[acyl-carrier protein] methyl ester esterase</fullName>
        <ecNumber evidence="5">3.1.1.85</ecNumber>
    </recommendedName>
    <alternativeName>
        <fullName evidence="5">Biotin synthesis protein BioH</fullName>
    </alternativeName>
    <alternativeName>
        <fullName evidence="5">Carboxylesterase BioH</fullName>
    </alternativeName>
</protein>
<dbReference type="OrthoDB" id="9798888at2"/>
<comment type="pathway">
    <text evidence="5">Cofactor biosynthesis; biotin biosynthesis.</text>
</comment>
<dbReference type="GO" id="GO:0005737">
    <property type="term" value="C:cytoplasm"/>
    <property type="evidence" value="ECO:0007669"/>
    <property type="project" value="UniProtKB-SubCell"/>
</dbReference>
<dbReference type="NCBIfam" id="TIGR01738">
    <property type="entry name" value="bioH"/>
    <property type="match status" value="1"/>
</dbReference>
<name>A0A1S1X1T3_9NEIS</name>
<dbReference type="Pfam" id="PF00561">
    <property type="entry name" value="Abhydrolase_1"/>
    <property type="match status" value="1"/>
</dbReference>
<dbReference type="AlphaFoldDB" id="A0A1S1X1T3"/>
<keyword evidence="3 5" id="KW-0093">Biotin biosynthesis</keyword>
<evidence type="ECO:0000313" key="8">
    <source>
        <dbReference type="Proteomes" id="UP000180088"/>
    </source>
</evidence>
<keyword evidence="1 5" id="KW-0719">Serine esterase</keyword>
<dbReference type="UniPathway" id="UPA00078"/>
<feature type="binding site" evidence="5">
    <location>
        <begin position="80"/>
        <end position="81"/>
    </location>
    <ligand>
        <name>substrate</name>
    </ligand>
</feature>
<comment type="catalytic activity">
    <reaction evidence="5">
        <text>6-carboxyhexanoyl-[ACP] methyl ester + H2O = 6-carboxyhexanoyl-[ACP] + methanol + H(+)</text>
        <dbReference type="Rhea" id="RHEA:42700"/>
        <dbReference type="Rhea" id="RHEA-COMP:9955"/>
        <dbReference type="Rhea" id="RHEA-COMP:10186"/>
        <dbReference type="ChEBI" id="CHEBI:15377"/>
        <dbReference type="ChEBI" id="CHEBI:15378"/>
        <dbReference type="ChEBI" id="CHEBI:17790"/>
        <dbReference type="ChEBI" id="CHEBI:78846"/>
        <dbReference type="ChEBI" id="CHEBI:82735"/>
        <dbReference type="EC" id="3.1.1.85"/>
    </reaction>
</comment>
<dbReference type="Proteomes" id="UP000180088">
    <property type="component" value="Unassembled WGS sequence"/>
</dbReference>
<feature type="binding site" evidence="5">
    <location>
        <begin position="142"/>
        <end position="146"/>
    </location>
    <ligand>
        <name>substrate</name>
    </ligand>
</feature>
<dbReference type="GO" id="GO:0090499">
    <property type="term" value="F:pimelyl-[acyl-carrier protein] methyl ester esterase activity"/>
    <property type="evidence" value="ECO:0007669"/>
    <property type="project" value="UniProtKB-EC"/>
</dbReference>
<dbReference type="SUPFAM" id="SSF53474">
    <property type="entry name" value="alpha/beta-Hydrolases"/>
    <property type="match status" value="1"/>
</dbReference>
<dbReference type="InterPro" id="IPR000073">
    <property type="entry name" value="AB_hydrolase_1"/>
</dbReference>
<dbReference type="EMBL" id="MKCS01000001">
    <property type="protein sequence ID" value="OHX13503.1"/>
    <property type="molecule type" value="Genomic_DNA"/>
</dbReference>
<reference evidence="7 8" key="1">
    <citation type="submission" date="2016-09" db="EMBL/GenBank/DDBJ databases">
        <title>Chromobacterium muskegensis sp. nov., an insecticidal bacterium isolated from Sphagnum bogs.</title>
        <authorList>
            <person name="Sparks M.E."/>
            <person name="Blackburn M.B."/>
            <person name="Gundersen-Rindal D.E."/>
            <person name="Mitchell A."/>
            <person name="Farrar R."/>
            <person name="Kuhar D."/>
        </authorList>
    </citation>
    <scope>NUCLEOTIDE SEQUENCE [LARGE SCALE GENOMIC DNA]</scope>
    <source>
        <strain evidence="7 8">37-2</strain>
    </source>
</reference>
<dbReference type="RefSeq" id="WP_071115698.1">
    <property type="nucleotide sequence ID" value="NZ_MKCS01000001.1"/>
</dbReference>
<feature type="active site" evidence="5">
    <location>
        <position position="204"/>
    </location>
</feature>
<sequence>MNLFVETLGQGPDVVMLHGWGLHGGVFARVAEQLATGFCVHLVDLPGHGASPALEMFDADAVADLIASHFPLPVHVVGWSLGGLIAQHWAARHPARVKSLALVATSPRFVRDDSWPHAQERKSIEAVAASLDGAFEQTLERFLALQMMGAPAARDTLKALRGELFSHGRPQGLLPALQLLLEADARALAGGIRCPAALFYGARDAITPLGAGRWLADALADAILYEFPQASHAPFLSHEQDFVRALAQHLEAQA</sequence>
<proteinExistence type="inferred from homology"/>
<dbReference type="InterPro" id="IPR010076">
    <property type="entry name" value="BioH"/>
</dbReference>
<evidence type="ECO:0000313" key="7">
    <source>
        <dbReference type="EMBL" id="OHX13503.1"/>
    </source>
</evidence>
<dbReference type="EC" id="3.1.1.85" evidence="5"/>
<feature type="active site" evidence="5">
    <location>
        <position position="232"/>
    </location>
</feature>
<dbReference type="HAMAP" id="MF_01260">
    <property type="entry name" value="Carboxylester"/>
    <property type="match status" value="1"/>
</dbReference>
<feature type="domain" description="AB hydrolase-1" evidence="6">
    <location>
        <begin position="14"/>
        <end position="238"/>
    </location>
</feature>
<gene>
    <name evidence="5" type="primary">bioH</name>
    <name evidence="7" type="ORF">BI347_08250</name>
</gene>
<accession>A0A1S1X1T3</accession>
<dbReference type="Gene3D" id="3.40.50.1820">
    <property type="entry name" value="alpha/beta hydrolase"/>
    <property type="match status" value="1"/>
</dbReference>
<feature type="binding site" evidence="5">
    <location>
        <position position="232"/>
    </location>
    <ligand>
        <name>substrate</name>
    </ligand>
</feature>
<comment type="caution">
    <text evidence="7">The sequence shown here is derived from an EMBL/GenBank/DDBJ whole genome shotgun (WGS) entry which is preliminary data.</text>
</comment>
<organism evidence="7 8">
    <name type="scientific">Chromobacterium sphagni</name>
    <dbReference type="NCBI Taxonomy" id="1903179"/>
    <lineage>
        <taxon>Bacteria</taxon>
        <taxon>Pseudomonadati</taxon>
        <taxon>Pseudomonadota</taxon>
        <taxon>Betaproteobacteria</taxon>
        <taxon>Neisseriales</taxon>
        <taxon>Chromobacteriaceae</taxon>
        <taxon>Chromobacterium</taxon>
    </lineage>
</organism>